<protein>
    <submittedName>
        <fullName evidence="3">Universal stress protein</fullName>
    </submittedName>
</protein>
<sequence>MNPFARIAIGIDFSPSAEAALQLARQRFGGAQLRLIHVVDARAGAVPDLSTGGLAPVTTSPEVLDQLSLGDGRQLDRLAQEGEEEEVVMGEPALTLVESAMRWGADLIVVGTHSQGALEHFFLGSVAEQVVRRSPVPVLTVPMPRR</sequence>
<gene>
    <name evidence="3" type="ORF">ABOD76_08600</name>
</gene>
<dbReference type="InterPro" id="IPR006016">
    <property type="entry name" value="UspA"/>
</dbReference>
<reference evidence="3" key="1">
    <citation type="submission" date="2024-06" db="EMBL/GenBank/DDBJ databases">
        <title>Draft Genome Sequence of Deinococcus sonorensis Type Strain KR-87, a Biofilm Producing Representative of the Genus Deinococcus.</title>
        <authorList>
            <person name="Boren L.S."/>
            <person name="Grosso R.A."/>
            <person name="Hugenberg-Cox A.N."/>
            <person name="Hill J.T.E."/>
            <person name="Albert C.M."/>
            <person name="Tuohy J.M."/>
        </authorList>
    </citation>
    <scope>NUCLEOTIDE SEQUENCE</scope>
    <source>
        <strain evidence="3">KR-87</strain>
    </source>
</reference>
<dbReference type="PANTHER" id="PTHR46268">
    <property type="entry name" value="STRESS RESPONSE PROTEIN NHAX"/>
    <property type="match status" value="1"/>
</dbReference>
<accession>A0AAU7UD49</accession>
<dbReference type="PANTHER" id="PTHR46268:SF6">
    <property type="entry name" value="UNIVERSAL STRESS PROTEIN UP12"/>
    <property type="match status" value="1"/>
</dbReference>
<feature type="domain" description="UspA" evidence="2">
    <location>
        <begin position="4"/>
        <end position="142"/>
    </location>
</feature>
<dbReference type="Pfam" id="PF00582">
    <property type="entry name" value="Usp"/>
    <property type="match status" value="1"/>
</dbReference>
<dbReference type="SUPFAM" id="SSF52402">
    <property type="entry name" value="Adenine nucleotide alpha hydrolases-like"/>
    <property type="match status" value="1"/>
</dbReference>
<dbReference type="AlphaFoldDB" id="A0AAU7UD49"/>
<proteinExistence type="inferred from homology"/>
<dbReference type="Gene3D" id="3.40.50.620">
    <property type="entry name" value="HUPs"/>
    <property type="match status" value="1"/>
</dbReference>
<dbReference type="PRINTS" id="PR01438">
    <property type="entry name" value="UNVRSLSTRESS"/>
</dbReference>
<dbReference type="CDD" id="cd00293">
    <property type="entry name" value="USP-like"/>
    <property type="match status" value="1"/>
</dbReference>
<evidence type="ECO:0000259" key="2">
    <source>
        <dbReference type="Pfam" id="PF00582"/>
    </source>
</evidence>
<evidence type="ECO:0000256" key="1">
    <source>
        <dbReference type="ARBA" id="ARBA00008791"/>
    </source>
</evidence>
<comment type="similarity">
    <text evidence="1">Belongs to the universal stress protein A family.</text>
</comment>
<organism evidence="3">
    <name type="scientific">Deinococcus sonorensis KR-87</name>
    <dbReference type="NCBI Taxonomy" id="694439"/>
    <lineage>
        <taxon>Bacteria</taxon>
        <taxon>Thermotogati</taxon>
        <taxon>Deinococcota</taxon>
        <taxon>Deinococci</taxon>
        <taxon>Deinococcales</taxon>
        <taxon>Deinococcaceae</taxon>
        <taxon>Deinococcus</taxon>
    </lineage>
</organism>
<name>A0AAU7UD49_9DEIO</name>
<dbReference type="InterPro" id="IPR014729">
    <property type="entry name" value="Rossmann-like_a/b/a_fold"/>
</dbReference>
<dbReference type="RefSeq" id="WP_350244423.1">
    <property type="nucleotide sequence ID" value="NZ_CP158299.1"/>
</dbReference>
<dbReference type="InterPro" id="IPR006015">
    <property type="entry name" value="Universal_stress_UspA"/>
</dbReference>
<evidence type="ECO:0000313" key="3">
    <source>
        <dbReference type="EMBL" id="XBV86356.1"/>
    </source>
</evidence>
<dbReference type="EMBL" id="CP158299">
    <property type="protein sequence ID" value="XBV86356.1"/>
    <property type="molecule type" value="Genomic_DNA"/>
</dbReference>
<dbReference type="KEGG" id="dsc:ABOD76_08600"/>